<reference evidence="2" key="1">
    <citation type="submission" date="2016-10" db="EMBL/GenBank/DDBJ databases">
        <authorList>
            <person name="Varghese N."/>
            <person name="Submissions S."/>
        </authorList>
    </citation>
    <scope>NUCLEOTIDE SEQUENCE [LARGE SCALE GENOMIC DNA]</scope>
    <source>
        <strain evidence="2">DSM 25329</strain>
    </source>
</reference>
<protein>
    <submittedName>
        <fullName evidence="1">Uncharacterized protein</fullName>
    </submittedName>
</protein>
<evidence type="ECO:0000313" key="2">
    <source>
        <dbReference type="Proteomes" id="UP000198748"/>
    </source>
</evidence>
<dbReference type="EMBL" id="FNAN01000011">
    <property type="protein sequence ID" value="SDF58310.1"/>
    <property type="molecule type" value="Genomic_DNA"/>
</dbReference>
<dbReference type="Proteomes" id="UP000198748">
    <property type="component" value="Unassembled WGS sequence"/>
</dbReference>
<sequence length="153" mass="17125">MHLCLSLLEKLRDDKLRAVLIEEVIRILVKPIEGQMSVDAYSRYLFYKVLGEMYHAGMKAGHAAIGLNVKLPVSPGAVSQSMTALKHTKLNVEQKFALETAPFIKALRQTGQNTVSEIADKLNELDRPSPNGTKWNAQLVERIEILTNKIELT</sequence>
<dbReference type="AlphaFoldDB" id="A0A1G7MAY0"/>
<dbReference type="STRING" id="659014.SAMN04487996_111197"/>
<name>A0A1G7MAY0_9BACT</name>
<keyword evidence="2" id="KW-1185">Reference proteome</keyword>
<gene>
    <name evidence="1" type="ORF">SAMN04487996_111197</name>
</gene>
<accession>A0A1G7MAY0</accession>
<organism evidence="1 2">
    <name type="scientific">Dyadobacter soli</name>
    <dbReference type="NCBI Taxonomy" id="659014"/>
    <lineage>
        <taxon>Bacteria</taxon>
        <taxon>Pseudomonadati</taxon>
        <taxon>Bacteroidota</taxon>
        <taxon>Cytophagia</taxon>
        <taxon>Cytophagales</taxon>
        <taxon>Spirosomataceae</taxon>
        <taxon>Dyadobacter</taxon>
    </lineage>
</organism>
<proteinExistence type="predicted"/>
<evidence type="ECO:0000313" key="1">
    <source>
        <dbReference type="EMBL" id="SDF58310.1"/>
    </source>
</evidence>